<evidence type="ECO:0000256" key="1">
    <source>
        <dbReference type="SAM" id="MobiDB-lite"/>
    </source>
</evidence>
<dbReference type="Proteomes" id="UP000620156">
    <property type="component" value="Unassembled WGS sequence"/>
</dbReference>
<feature type="region of interest" description="Disordered" evidence="1">
    <location>
        <begin position="1"/>
        <end position="161"/>
    </location>
</feature>
<organism evidence="2 3">
    <name type="scientific">Streptomyces ruber</name>
    <dbReference type="NCBI Taxonomy" id="83378"/>
    <lineage>
        <taxon>Bacteria</taxon>
        <taxon>Bacillati</taxon>
        <taxon>Actinomycetota</taxon>
        <taxon>Actinomycetes</taxon>
        <taxon>Kitasatosporales</taxon>
        <taxon>Streptomycetaceae</taxon>
        <taxon>Streptomyces</taxon>
    </lineage>
</organism>
<dbReference type="PRINTS" id="PR01217">
    <property type="entry name" value="PRICHEXTENSN"/>
</dbReference>
<feature type="compositionally biased region" description="Basic residues" evidence="1">
    <location>
        <begin position="56"/>
        <end position="67"/>
    </location>
</feature>
<reference evidence="2" key="1">
    <citation type="journal article" date="2014" name="Int. J. Syst. Evol. Microbiol.">
        <title>Complete genome sequence of Corynebacterium casei LMG S-19264T (=DSM 44701T), isolated from a smear-ripened cheese.</title>
        <authorList>
            <consortium name="US DOE Joint Genome Institute (JGI-PGF)"/>
            <person name="Walter F."/>
            <person name="Albersmeier A."/>
            <person name="Kalinowski J."/>
            <person name="Ruckert C."/>
        </authorList>
    </citation>
    <scope>NUCLEOTIDE SEQUENCE</scope>
    <source>
        <strain evidence="2">JCM 3131</strain>
    </source>
</reference>
<sequence length="161" mass="17487">MRGTPYRTAAPVRVSRPRPTGKGRASRPAARPGPRLGSRARTPPAAGGASPPARPPHTRQPRRRRAGSHREAPLRTNSTRPTGHPTPRYPYPAGRPPAGPPAPHSDSHVEDVKGFTARRPLRERTAPNPPAPRTAPQHMHRTHRCRPHVPPDSPPHTPATT</sequence>
<feature type="compositionally biased region" description="Pro residues" evidence="1">
    <location>
        <begin position="148"/>
        <end position="161"/>
    </location>
</feature>
<evidence type="ECO:0000313" key="3">
    <source>
        <dbReference type="Proteomes" id="UP000620156"/>
    </source>
</evidence>
<keyword evidence="3" id="KW-1185">Reference proteome</keyword>
<gene>
    <name evidence="2" type="ORF">GCM10010145_11420</name>
</gene>
<reference evidence="2" key="2">
    <citation type="submission" date="2020-09" db="EMBL/GenBank/DDBJ databases">
        <authorList>
            <person name="Sun Q."/>
            <person name="Ohkuma M."/>
        </authorList>
    </citation>
    <scope>NUCLEOTIDE SEQUENCE</scope>
    <source>
        <strain evidence="2">JCM 3131</strain>
    </source>
</reference>
<protein>
    <submittedName>
        <fullName evidence="2">Uncharacterized protein</fullName>
    </submittedName>
</protein>
<accession>A0A918BAA0</accession>
<dbReference type="AlphaFoldDB" id="A0A918BAA0"/>
<name>A0A918BAA0_9ACTN</name>
<feature type="compositionally biased region" description="Low complexity" evidence="1">
    <location>
        <begin position="26"/>
        <end position="51"/>
    </location>
</feature>
<feature type="compositionally biased region" description="Basic residues" evidence="1">
    <location>
        <begin position="138"/>
        <end position="147"/>
    </location>
</feature>
<dbReference type="EMBL" id="BMQK01000002">
    <property type="protein sequence ID" value="GGQ44463.1"/>
    <property type="molecule type" value="Genomic_DNA"/>
</dbReference>
<feature type="compositionally biased region" description="Basic residues" evidence="1">
    <location>
        <begin position="15"/>
        <end position="25"/>
    </location>
</feature>
<comment type="caution">
    <text evidence="2">The sequence shown here is derived from an EMBL/GenBank/DDBJ whole genome shotgun (WGS) entry which is preliminary data.</text>
</comment>
<feature type="compositionally biased region" description="Pro residues" evidence="1">
    <location>
        <begin position="87"/>
        <end position="103"/>
    </location>
</feature>
<evidence type="ECO:0000313" key="2">
    <source>
        <dbReference type="EMBL" id="GGQ44463.1"/>
    </source>
</evidence>
<proteinExistence type="predicted"/>